<dbReference type="Proteomes" id="UP001732700">
    <property type="component" value="Chromosome 7A"/>
</dbReference>
<evidence type="ECO:0000313" key="2">
    <source>
        <dbReference type="Proteomes" id="UP001732700"/>
    </source>
</evidence>
<name>A0ACD5ZPP4_AVESA</name>
<accession>A0ACD5ZPP4</accession>
<sequence>MDFALRAAAAANADDIYGLPIPSPDAHMTIDELRQELLQEDIRQQFILAELAKRWELEAEFQRQLSLYGDVRARFWQTTTPHHGTSPLPHGEPLDVPQSLAEASMSRPHIKDRITEWYQPPWRRTASEDYAPIVGANLRQKAVSGVKRKRTAETLSLMCSICDTKCYSETDLENHLRGRRHQENIEALQGGGNGTEAKLQEKKAPQFADKSQKNVSRWMCSICNANCTSPSDLESHLGGRRHQENIEALPGGGKGTKAKLYGEKVPQLADRNQKPVSRWMCSICNANCTSQFDLESHLGGRRHQENVEALRGGGKGAEAKLYGKIAPQKPVSRWMCSICSANCTSQSDLESHLGGRRHRENVQAQA</sequence>
<protein>
    <submittedName>
        <fullName evidence="1">Uncharacterized protein</fullName>
    </submittedName>
</protein>
<reference evidence="1" key="2">
    <citation type="submission" date="2025-09" db="UniProtKB">
        <authorList>
            <consortium name="EnsemblPlants"/>
        </authorList>
    </citation>
    <scope>IDENTIFICATION</scope>
</reference>
<keyword evidence="2" id="KW-1185">Reference proteome</keyword>
<proteinExistence type="predicted"/>
<reference evidence="1" key="1">
    <citation type="submission" date="2021-05" db="EMBL/GenBank/DDBJ databases">
        <authorList>
            <person name="Scholz U."/>
            <person name="Mascher M."/>
            <person name="Fiebig A."/>
        </authorList>
    </citation>
    <scope>NUCLEOTIDE SEQUENCE [LARGE SCALE GENOMIC DNA]</scope>
</reference>
<organism evidence="1 2">
    <name type="scientific">Avena sativa</name>
    <name type="common">Oat</name>
    <dbReference type="NCBI Taxonomy" id="4498"/>
    <lineage>
        <taxon>Eukaryota</taxon>
        <taxon>Viridiplantae</taxon>
        <taxon>Streptophyta</taxon>
        <taxon>Embryophyta</taxon>
        <taxon>Tracheophyta</taxon>
        <taxon>Spermatophyta</taxon>
        <taxon>Magnoliopsida</taxon>
        <taxon>Liliopsida</taxon>
        <taxon>Poales</taxon>
        <taxon>Poaceae</taxon>
        <taxon>BOP clade</taxon>
        <taxon>Pooideae</taxon>
        <taxon>Poodae</taxon>
        <taxon>Poeae</taxon>
        <taxon>Poeae Chloroplast Group 1 (Aveneae type)</taxon>
        <taxon>Aveninae</taxon>
        <taxon>Avena</taxon>
    </lineage>
</organism>
<evidence type="ECO:0000313" key="1">
    <source>
        <dbReference type="EnsemblPlants" id="AVESA.00010b.r2.7AG1226330.1.CDS"/>
    </source>
</evidence>
<dbReference type="EnsemblPlants" id="AVESA.00010b.r2.7AG1226330.1">
    <property type="protein sequence ID" value="AVESA.00010b.r2.7AG1226330.1.CDS"/>
    <property type="gene ID" value="AVESA.00010b.r2.7AG1226330"/>
</dbReference>